<dbReference type="Pfam" id="PF04978">
    <property type="entry name" value="MST"/>
    <property type="match status" value="1"/>
</dbReference>
<comment type="caution">
    <text evidence="1">The sequence shown here is derived from an EMBL/GenBank/DDBJ whole genome shotgun (WGS) entry which is preliminary data.</text>
</comment>
<evidence type="ECO:0000313" key="2">
    <source>
        <dbReference type="Proteomes" id="UP001382904"/>
    </source>
</evidence>
<protein>
    <submittedName>
        <fullName evidence="1">DinB family protein</fullName>
    </submittedName>
</protein>
<name>A0ABU8U4H1_9ACTN</name>
<evidence type="ECO:0000313" key="1">
    <source>
        <dbReference type="EMBL" id="MEJ8642234.1"/>
    </source>
</evidence>
<gene>
    <name evidence="1" type="ORF">WKI68_13775</name>
</gene>
<dbReference type="SUPFAM" id="SSF109854">
    <property type="entry name" value="DinB/YfiT-like putative metalloenzymes"/>
    <property type="match status" value="1"/>
</dbReference>
<keyword evidence="2" id="KW-1185">Reference proteome</keyword>
<organism evidence="1 2">
    <name type="scientific">Streptomyces caledonius</name>
    <dbReference type="NCBI Taxonomy" id="3134107"/>
    <lineage>
        <taxon>Bacteria</taxon>
        <taxon>Bacillati</taxon>
        <taxon>Actinomycetota</taxon>
        <taxon>Actinomycetes</taxon>
        <taxon>Kitasatosporales</taxon>
        <taxon>Streptomycetaceae</taxon>
        <taxon>Streptomyces</taxon>
    </lineage>
</organism>
<reference evidence="1 2" key="1">
    <citation type="submission" date="2024-03" db="EMBL/GenBank/DDBJ databases">
        <title>Novel Streptomyces species of biotechnological and ecological value are a feature of Machair soil.</title>
        <authorList>
            <person name="Prole J.R."/>
            <person name="Goodfellow M."/>
            <person name="Allenby N."/>
            <person name="Ward A.C."/>
        </authorList>
    </citation>
    <scope>NUCLEOTIDE SEQUENCE [LARGE SCALE GENOMIC DNA]</scope>
    <source>
        <strain evidence="1 2">MS1.HAVA.3</strain>
    </source>
</reference>
<proteinExistence type="predicted"/>
<dbReference type="Gene3D" id="1.20.120.450">
    <property type="entry name" value="dinb family like domain"/>
    <property type="match status" value="1"/>
</dbReference>
<dbReference type="EMBL" id="JBBKAM010000002">
    <property type="protein sequence ID" value="MEJ8642234.1"/>
    <property type="molecule type" value="Genomic_DNA"/>
</dbReference>
<accession>A0ABU8U4H1</accession>
<dbReference type="InterPro" id="IPR034660">
    <property type="entry name" value="DinB/YfiT-like"/>
</dbReference>
<dbReference type="InterPro" id="IPR007061">
    <property type="entry name" value="MST-like"/>
</dbReference>
<sequence>MRPDYTADERTQLLGWLDMQRSIIHWKCEGLSDEDAHRPVLPSSPLMTAAGLVSHMRWVEHCWFEVILLNRPSDTNPQFGDVEDADMKVEGIPLRQLLDEYDRQCAASNEILATLSLDDTGLDQEFKAGAASVRWVLLHMIEETARHAGHLDAVRELVDGEKGYY</sequence>
<dbReference type="Proteomes" id="UP001382904">
    <property type="component" value="Unassembled WGS sequence"/>
</dbReference>